<evidence type="ECO:0000313" key="6">
    <source>
        <dbReference type="EMBL" id="BBY47000.1"/>
    </source>
</evidence>
<keyword evidence="2 4" id="KW-0732">Signal</keyword>
<organism evidence="6 7">
    <name type="scientific">Mycolicibacterium arabiense</name>
    <dbReference type="NCBI Taxonomy" id="1286181"/>
    <lineage>
        <taxon>Bacteria</taxon>
        <taxon>Bacillati</taxon>
        <taxon>Actinomycetota</taxon>
        <taxon>Actinomycetes</taxon>
        <taxon>Mycobacteriales</taxon>
        <taxon>Mycobacteriaceae</taxon>
        <taxon>Mycolicibacterium</taxon>
    </lineage>
</organism>
<protein>
    <submittedName>
        <fullName evidence="6">Hydrolase</fullName>
    </submittedName>
</protein>
<evidence type="ECO:0000256" key="2">
    <source>
        <dbReference type="ARBA" id="ARBA00022729"/>
    </source>
</evidence>
<dbReference type="InterPro" id="IPR051601">
    <property type="entry name" value="Serine_prot/Carboxylest_S33"/>
</dbReference>
<keyword evidence="7" id="KW-1185">Reference proteome</keyword>
<evidence type="ECO:0000313" key="7">
    <source>
        <dbReference type="Proteomes" id="UP000467428"/>
    </source>
</evidence>
<name>A0A7I7RS22_9MYCO</name>
<feature type="domain" description="AB hydrolase-1" evidence="5">
    <location>
        <begin position="98"/>
        <end position="485"/>
    </location>
</feature>
<gene>
    <name evidence="6" type="ORF">MARA_04680</name>
</gene>
<dbReference type="AlphaFoldDB" id="A0A7I7RS22"/>
<evidence type="ECO:0000256" key="1">
    <source>
        <dbReference type="ARBA" id="ARBA00010088"/>
    </source>
</evidence>
<dbReference type="Pfam" id="PF00561">
    <property type="entry name" value="Abhydrolase_1"/>
    <property type="match status" value="1"/>
</dbReference>
<dbReference type="EMBL" id="AP022593">
    <property type="protein sequence ID" value="BBY47000.1"/>
    <property type="molecule type" value="Genomic_DNA"/>
</dbReference>
<dbReference type="PANTHER" id="PTHR43248:SF29">
    <property type="entry name" value="TRIPEPTIDYL AMINOPEPTIDASE"/>
    <property type="match status" value="1"/>
</dbReference>
<dbReference type="InterPro" id="IPR029058">
    <property type="entry name" value="AB_hydrolase_fold"/>
</dbReference>
<comment type="similarity">
    <text evidence="1">Belongs to the peptidase S33 family.</text>
</comment>
<feature type="signal peptide" evidence="4">
    <location>
        <begin position="1"/>
        <end position="26"/>
    </location>
</feature>
<dbReference type="KEGG" id="marz:MARA_04680"/>
<evidence type="ECO:0000256" key="3">
    <source>
        <dbReference type="ARBA" id="ARBA00022801"/>
    </source>
</evidence>
<evidence type="ECO:0000256" key="4">
    <source>
        <dbReference type="SAM" id="SignalP"/>
    </source>
</evidence>
<proteinExistence type="inferred from homology"/>
<dbReference type="InterPro" id="IPR000073">
    <property type="entry name" value="AB_hydrolase_1"/>
</dbReference>
<evidence type="ECO:0000259" key="5">
    <source>
        <dbReference type="Pfam" id="PF00561"/>
    </source>
</evidence>
<feature type="chain" id="PRO_5039377603" evidence="4">
    <location>
        <begin position="27"/>
        <end position="510"/>
    </location>
</feature>
<keyword evidence="3 6" id="KW-0378">Hydrolase</keyword>
<dbReference type="PANTHER" id="PTHR43248">
    <property type="entry name" value="2-SUCCINYL-6-HYDROXY-2,4-CYCLOHEXADIENE-1-CARBOXYLATE SYNTHASE"/>
    <property type="match status" value="1"/>
</dbReference>
<dbReference type="GO" id="GO:0016787">
    <property type="term" value="F:hydrolase activity"/>
    <property type="evidence" value="ECO:0007669"/>
    <property type="project" value="UniProtKB-KW"/>
</dbReference>
<accession>A0A7I7RS22</accession>
<dbReference type="SUPFAM" id="SSF53474">
    <property type="entry name" value="alpha/beta-Hydrolases"/>
    <property type="match status" value="1"/>
</dbReference>
<reference evidence="6 7" key="1">
    <citation type="journal article" date="2019" name="Emerg. Microbes Infect.">
        <title>Comprehensive subspecies identification of 175 nontuberculous mycobacteria species based on 7547 genomic profiles.</title>
        <authorList>
            <person name="Matsumoto Y."/>
            <person name="Kinjo T."/>
            <person name="Motooka D."/>
            <person name="Nabeya D."/>
            <person name="Jung N."/>
            <person name="Uechi K."/>
            <person name="Horii T."/>
            <person name="Iida T."/>
            <person name="Fujita J."/>
            <person name="Nakamura S."/>
        </authorList>
    </citation>
    <scope>NUCLEOTIDE SEQUENCE [LARGE SCALE GENOMIC DNA]</scope>
    <source>
        <strain evidence="6 7">JCM 18538</strain>
    </source>
</reference>
<geneLocation type="plasmid" evidence="7">
    <name>pjcm18538 dna</name>
</geneLocation>
<dbReference type="Proteomes" id="UP000467428">
    <property type="component" value="Chromosome"/>
</dbReference>
<dbReference type="Gene3D" id="3.40.50.1820">
    <property type="entry name" value="alpha/beta hydrolase"/>
    <property type="match status" value="1"/>
</dbReference>
<sequence>MWRVGRTFSAPLALVVLLGLAGPVSAVASAAPEGEPLQAYGQSPAWGSCTPLVGDVTRIPNAQCGVVTVPVDYADPAGPQANLAVIRIPATGPNRIGVLMVNPGGPGASAVDTVAGMGASLAGTEINRRFDLVGFDPRGVGHSTPEVRCRTDAEFDAYRRQPMADYSPAGVAAIESIYAGLAQGCLERTGTPFLANIGTASTAQDMDVVRAALGEAQINYLGFSYGTELGAKYAERYPDRVRAMVLDGAVDPGSDPIGENIRQLAGFQTAFDDYAADCARSTDCPLGQDPTQFVARYHQLVNPLVAGPAATTDPRGLSYQDAITGTVNALYTERYWKYLTSGLLGLARGTDPGDLLLLADDYQQRDRNGHYSNQQDAFTAIRCVDAPYPTDPAVWADADRRAREAAPFMAYGEFTGLAPRDICALWPVPPTSQPQDAVSPGPGKVVVVSTTHDPATPYQAGVDLARQLGGSLISFEGTQHTVVFNGSPCVDPAIVSFLVDSVQPPAGLRC</sequence>